<dbReference type="Proteomes" id="UP001165079">
    <property type="component" value="Unassembled WGS sequence"/>
</dbReference>
<evidence type="ECO:0000313" key="3">
    <source>
        <dbReference type="Proteomes" id="UP001165079"/>
    </source>
</evidence>
<gene>
    <name evidence="2" type="ORF">Afil01_30770</name>
</gene>
<reference evidence="2" key="1">
    <citation type="submission" date="2023-03" db="EMBL/GenBank/DDBJ databases">
        <title>Actinorhabdospora filicis NBRC 111898.</title>
        <authorList>
            <person name="Ichikawa N."/>
            <person name="Sato H."/>
            <person name="Tonouchi N."/>
        </authorList>
    </citation>
    <scope>NUCLEOTIDE SEQUENCE</scope>
    <source>
        <strain evidence="2">NBRC 111898</strain>
    </source>
</reference>
<dbReference type="Gene3D" id="3.40.50.280">
    <property type="entry name" value="Cobalamin-binding domain"/>
    <property type="match status" value="1"/>
</dbReference>
<dbReference type="SUPFAM" id="SSF52242">
    <property type="entry name" value="Cobalamin (vitamin B12)-binding domain"/>
    <property type="match status" value="1"/>
</dbReference>
<dbReference type="AlphaFoldDB" id="A0A9W6SLT9"/>
<dbReference type="GO" id="GO:0031419">
    <property type="term" value="F:cobalamin binding"/>
    <property type="evidence" value="ECO:0007669"/>
    <property type="project" value="InterPro"/>
</dbReference>
<dbReference type="EMBL" id="BSTX01000002">
    <property type="protein sequence ID" value="GLZ78270.1"/>
    <property type="molecule type" value="Genomic_DNA"/>
</dbReference>
<dbReference type="RefSeq" id="WP_285663431.1">
    <property type="nucleotide sequence ID" value="NZ_BSTX01000002.1"/>
</dbReference>
<dbReference type="InterPro" id="IPR006158">
    <property type="entry name" value="Cobalamin-bd"/>
</dbReference>
<dbReference type="GO" id="GO:0046872">
    <property type="term" value="F:metal ion binding"/>
    <property type="evidence" value="ECO:0007669"/>
    <property type="project" value="InterPro"/>
</dbReference>
<dbReference type="Pfam" id="PF02310">
    <property type="entry name" value="B12-binding"/>
    <property type="match status" value="1"/>
</dbReference>
<name>A0A9W6SLT9_9ACTN</name>
<comment type="caution">
    <text evidence="2">The sequence shown here is derived from an EMBL/GenBank/DDBJ whole genome shotgun (WGS) entry which is preliminary data.</text>
</comment>
<dbReference type="InterPro" id="IPR036724">
    <property type="entry name" value="Cobalamin-bd_sf"/>
</dbReference>
<dbReference type="PROSITE" id="PS51332">
    <property type="entry name" value="B12_BINDING"/>
    <property type="match status" value="1"/>
</dbReference>
<organism evidence="2 3">
    <name type="scientific">Actinorhabdospora filicis</name>
    <dbReference type="NCBI Taxonomy" id="1785913"/>
    <lineage>
        <taxon>Bacteria</taxon>
        <taxon>Bacillati</taxon>
        <taxon>Actinomycetota</taxon>
        <taxon>Actinomycetes</taxon>
        <taxon>Micromonosporales</taxon>
        <taxon>Micromonosporaceae</taxon>
        <taxon>Actinorhabdospora</taxon>
    </lineage>
</organism>
<proteinExistence type="predicted"/>
<evidence type="ECO:0000259" key="1">
    <source>
        <dbReference type="PROSITE" id="PS51332"/>
    </source>
</evidence>
<accession>A0A9W6SLT9</accession>
<sequence>MTTTSPPPRQVILGVARSDAHAVANHLIAMRLRESGFTVTNLGVCTPLEEFAEAHTAHPDAEAVIIGSLNGHAYEDLRDLPALRSAGLLQVPVIVGGNLSVGSKKSDRDHERLYELGVDYILGDAEQLPLLLDLLRAEARPPLSRV</sequence>
<protein>
    <submittedName>
        <fullName evidence="2">Methylaspartate mutase</fullName>
    </submittedName>
</protein>
<feature type="domain" description="B12-binding" evidence="1">
    <location>
        <begin position="8"/>
        <end position="142"/>
    </location>
</feature>
<keyword evidence="3" id="KW-1185">Reference proteome</keyword>
<evidence type="ECO:0000313" key="2">
    <source>
        <dbReference type="EMBL" id="GLZ78270.1"/>
    </source>
</evidence>